<protein>
    <submittedName>
        <fullName evidence="1">Uncharacterized protein</fullName>
    </submittedName>
</protein>
<evidence type="ECO:0000313" key="2">
    <source>
        <dbReference type="Proteomes" id="UP000054097"/>
    </source>
</evidence>
<reference evidence="2" key="2">
    <citation type="submission" date="2015-01" db="EMBL/GenBank/DDBJ databases">
        <title>Evolutionary Origins and Diversification of the Mycorrhizal Mutualists.</title>
        <authorList>
            <consortium name="DOE Joint Genome Institute"/>
            <consortium name="Mycorrhizal Genomics Consortium"/>
            <person name="Kohler A."/>
            <person name="Kuo A."/>
            <person name="Nagy L.G."/>
            <person name="Floudas D."/>
            <person name="Copeland A."/>
            <person name="Barry K.W."/>
            <person name="Cichocki N."/>
            <person name="Veneault-Fourrey C."/>
            <person name="LaButti K."/>
            <person name="Lindquist E.A."/>
            <person name="Lipzen A."/>
            <person name="Lundell T."/>
            <person name="Morin E."/>
            <person name="Murat C."/>
            <person name="Riley R."/>
            <person name="Ohm R."/>
            <person name="Sun H."/>
            <person name="Tunlid A."/>
            <person name="Henrissat B."/>
            <person name="Grigoriev I.V."/>
            <person name="Hibbett D.S."/>
            <person name="Martin F."/>
        </authorList>
    </citation>
    <scope>NUCLEOTIDE SEQUENCE [LARGE SCALE GENOMIC DNA]</scope>
    <source>
        <strain evidence="2">MAFF 305830</strain>
    </source>
</reference>
<dbReference type="OrthoDB" id="3203590at2759"/>
<accession>A0A0C3BFC8</accession>
<proteinExistence type="predicted"/>
<reference evidence="1 2" key="1">
    <citation type="submission" date="2014-04" db="EMBL/GenBank/DDBJ databases">
        <authorList>
            <consortium name="DOE Joint Genome Institute"/>
            <person name="Kuo A."/>
            <person name="Zuccaro A."/>
            <person name="Kohler A."/>
            <person name="Nagy L.G."/>
            <person name="Floudas D."/>
            <person name="Copeland A."/>
            <person name="Barry K.W."/>
            <person name="Cichocki N."/>
            <person name="Veneault-Fourrey C."/>
            <person name="LaButti K."/>
            <person name="Lindquist E.A."/>
            <person name="Lipzen A."/>
            <person name="Lundell T."/>
            <person name="Morin E."/>
            <person name="Murat C."/>
            <person name="Sun H."/>
            <person name="Tunlid A."/>
            <person name="Henrissat B."/>
            <person name="Grigoriev I.V."/>
            <person name="Hibbett D.S."/>
            <person name="Martin F."/>
            <person name="Nordberg H.P."/>
            <person name="Cantor M.N."/>
            <person name="Hua S.X."/>
        </authorList>
    </citation>
    <scope>NUCLEOTIDE SEQUENCE [LARGE SCALE GENOMIC DNA]</scope>
    <source>
        <strain evidence="1 2">MAFF 305830</strain>
    </source>
</reference>
<dbReference type="EMBL" id="KN824283">
    <property type="protein sequence ID" value="KIM30864.1"/>
    <property type="molecule type" value="Genomic_DNA"/>
</dbReference>
<gene>
    <name evidence="1" type="ORF">M408DRAFT_271591</name>
</gene>
<organism evidence="1 2">
    <name type="scientific">Serendipita vermifera MAFF 305830</name>
    <dbReference type="NCBI Taxonomy" id="933852"/>
    <lineage>
        <taxon>Eukaryota</taxon>
        <taxon>Fungi</taxon>
        <taxon>Dikarya</taxon>
        <taxon>Basidiomycota</taxon>
        <taxon>Agaricomycotina</taxon>
        <taxon>Agaricomycetes</taxon>
        <taxon>Sebacinales</taxon>
        <taxon>Serendipitaceae</taxon>
        <taxon>Serendipita</taxon>
    </lineage>
</organism>
<dbReference type="AlphaFoldDB" id="A0A0C3BFC8"/>
<name>A0A0C3BFC8_SERVB</name>
<dbReference type="Proteomes" id="UP000054097">
    <property type="component" value="Unassembled WGS sequence"/>
</dbReference>
<dbReference type="HOGENOM" id="CLU_1035006_0_0_1"/>
<sequence>MQKTLRELVQHSIDRYRSEQETVVQTGVTTPTLLPTAPIQTPPLPSTPPLVPHSIPSVSPVLAHLGSTAATGVNGQQQLQHLHHPEGHANGIRGPLFAMTLLQSMPPAIRAYATNPLFHEALCYSQAAVFACSSATRAFSPSVYALAPVSSGVNRQATGVARVRRPDLSTLSLTTERLTAALEWVQTREGGGLICPREIGVVAECGMRDIYERIEDAIQVCQWNDLLNGVFLHGERSEEVCGRVGYLEAVMRLTMFFNSASRGSRRMLR</sequence>
<evidence type="ECO:0000313" key="1">
    <source>
        <dbReference type="EMBL" id="KIM30864.1"/>
    </source>
</evidence>
<keyword evidence="2" id="KW-1185">Reference proteome</keyword>